<organism evidence="1">
    <name type="scientific">Manihot esculenta</name>
    <name type="common">Cassava</name>
    <name type="synonym">Jatropha manihot</name>
    <dbReference type="NCBI Taxonomy" id="3983"/>
    <lineage>
        <taxon>Eukaryota</taxon>
        <taxon>Viridiplantae</taxon>
        <taxon>Streptophyta</taxon>
        <taxon>Embryophyta</taxon>
        <taxon>Tracheophyta</taxon>
        <taxon>Spermatophyta</taxon>
        <taxon>Magnoliopsida</taxon>
        <taxon>eudicotyledons</taxon>
        <taxon>Gunneridae</taxon>
        <taxon>Pentapetalae</taxon>
        <taxon>rosids</taxon>
        <taxon>fabids</taxon>
        <taxon>Malpighiales</taxon>
        <taxon>Euphorbiaceae</taxon>
        <taxon>Crotonoideae</taxon>
        <taxon>Manihoteae</taxon>
        <taxon>Manihot</taxon>
    </lineage>
</organism>
<dbReference type="AlphaFoldDB" id="A0A2C9UCR4"/>
<protein>
    <submittedName>
        <fullName evidence="1">Uncharacterized protein</fullName>
    </submittedName>
</protein>
<accession>A0A2C9UCR4</accession>
<evidence type="ECO:0000313" key="1">
    <source>
        <dbReference type="EMBL" id="OAY27311.1"/>
    </source>
</evidence>
<proteinExistence type="predicted"/>
<reference evidence="1" key="1">
    <citation type="submission" date="2016-02" db="EMBL/GenBank/DDBJ databases">
        <title>WGS assembly of Manihot esculenta.</title>
        <authorList>
            <person name="Bredeson J.V."/>
            <person name="Prochnik S.E."/>
            <person name="Lyons J.B."/>
            <person name="Schmutz J."/>
            <person name="Grimwood J."/>
            <person name="Vrebalov J."/>
            <person name="Bart R.S."/>
            <person name="Amuge T."/>
            <person name="Ferguson M.E."/>
            <person name="Green R."/>
            <person name="Putnam N."/>
            <person name="Stites J."/>
            <person name="Rounsley S."/>
            <person name="Rokhsar D.S."/>
        </authorList>
    </citation>
    <scope>NUCLEOTIDE SEQUENCE [LARGE SCALE GENOMIC DNA]</scope>
    <source>
        <tissue evidence="1">Leaf</tissue>
    </source>
</reference>
<gene>
    <name evidence="1" type="ORF">MANES_16G115600</name>
</gene>
<name>A0A2C9UCR4_MANES</name>
<sequence>MESSKLSVAGTHVVEAISNRQNRRRCFLGAKIGTQRAAIFKIQ</sequence>
<dbReference type="EMBL" id="CM004402">
    <property type="protein sequence ID" value="OAY27311.1"/>
    <property type="molecule type" value="Genomic_DNA"/>
</dbReference>